<protein>
    <recommendedName>
        <fullName evidence="6">FAD dependent oxidoreductase domain-containing protein</fullName>
    </recommendedName>
</protein>
<gene>
    <name evidence="7" type="ORF">THAR02_08206</name>
</gene>
<accession>A0A0G0A368</accession>
<sequence length="514" mass="56189">MTQLPPSKDSPIIIVGAGVFGLSTSIHLAQRGYTNITVFDNKPYDETLYSYFDSCDSASSGSLLSSLAKNITKSNHLQLTTHIDINKIIRSAYGSQTEYQDLSTEALSAWATWNAELKAANDNNHDGDGIKGITPSSSIFVPNGYLNCSDSTTLPDFEIATIENMEKAGKHGTQLINNKQADIQLASQRGIEYGLQPFSKKVLGVLDTTGGHVLADKACIFALYKAKKLGVRFILDPVFGKFTSFTYDSSSNSTTKTITGITTADGKHHAASLVVICCGGWTPSLLPSMDSVCETTAGSVFMLRIPESSPLRQRFHYSRFPSWSFNMREHGADGGLYGFPVDENGILKIGYRGTKYTNPQQQSDGQERSVPVTKWSGNLGETTTPVVNQVPEQAHKVVTKFLNEYLPELGNAGIHISESRLCWYTDSFDNHYVIDYIPGYEGLVCATGGSGHAFKFLPNIGNWVVDVIEGVGLERPAIKAWRWRSLNDGDEPVNKLMEGSQGHRALINTPMVSI</sequence>
<evidence type="ECO:0000256" key="1">
    <source>
        <dbReference type="ARBA" id="ARBA00001974"/>
    </source>
</evidence>
<dbReference type="OMA" id="SQTRLCW"/>
<dbReference type="Pfam" id="PF01266">
    <property type="entry name" value="DAO"/>
    <property type="match status" value="1"/>
</dbReference>
<dbReference type="InterPro" id="IPR045170">
    <property type="entry name" value="MTOX"/>
</dbReference>
<evidence type="ECO:0000259" key="6">
    <source>
        <dbReference type="Pfam" id="PF01266"/>
    </source>
</evidence>
<dbReference type="EMBL" id="JOKZ01000306">
    <property type="protein sequence ID" value="KKO99698.1"/>
    <property type="molecule type" value="Genomic_DNA"/>
</dbReference>
<evidence type="ECO:0000256" key="2">
    <source>
        <dbReference type="ARBA" id="ARBA00010989"/>
    </source>
</evidence>
<dbReference type="SUPFAM" id="SSF54373">
    <property type="entry name" value="FAD-linked reductases, C-terminal domain"/>
    <property type="match status" value="1"/>
</dbReference>
<dbReference type="AlphaFoldDB" id="A0A0G0A368"/>
<feature type="domain" description="FAD dependent oxidoreductase" evidence="6">
    <location>
        <begin position="12"/>
        <end position="466"/>
    </location>
</feature>
<dbReference type="OrthoDB" id="2219495at2759"/>
<organism evidence="7 8">
    <name type="scientific">Trichoderma harzianum</name>
    <name type="common">Hypocrea lixii</name>
    <dbReference type="NCBI Taxonomy" id="5544"/>
    <lineage>
        <taxon>Eukaryota</taxon>
        <taxon>Fungi</taxon>
        <taxon>Dikarya</taxon>
        <taxon>Ascomycota</taxon>
        <taxon>Pezizomycotina</taxon>
        <taxon>Sordariomycetes</taxon>
        <taxon>Hypocreomycetidae</taxon>
        <taxon>Hypocreales</taxon>
        <taxon>Hypocreaceae</taxon>
        <taxon>Trichoderma</taxon>
    </lineage>
</organism>
<evidence type="ECO:0000256" key="5">
    <source>
        <dbReference type="ARBA" id="ARBA00023002"/>
    </source>
</evidence>
<evidence type="ECO:0000313" key="8">
    <source>
        <dbReference type="Proteomes" id="UP000034112"/>
    </source>
</evidence>
<dbReference type="Gene3D" id="3.30.9.10">
    <property type="entry name" value="D-Amino Acid Oxidase, subunit A, domain 2"/>
    <property type="match status" value="1"/>
</dbReference>
<keyword evidence="3" id="KW-0285">Flavoprotein</keyword>
<dbReference type="GO" id="GO:0050660">
    <property type="term" value="F:flavin adenine dinucleotide binding"/>
    <property type="evidence" value="ECO:0007669"/>
    <property type="project" value="InterPro"/>
</dbReference>
<dbReference type="SUPFAM" id="SSF51905">
    <property type="entry name" value="FAD/NAD(P)-binding domain"/>
    <property type="match status" value="1"/>
</dbReference>
<evidence type="ECO:0000256" key="3">
    <source>
        <dbReference type="ARBA" id="ARBA00022630"/>
    </source>
</evidence>
<evidence type="ECO:0000313" key="7">
    <source>
        <dbReference type="EMBL" id="KKO99698.1"/>
    </source>
</evidence>
<evidence type="ECO:0000256" key="4">
    <source>
        <dbReference type="ARBA" id="ARBA00022827"/>
    </source>
</evidence>
<dbReference type="PANTHER" id="PTHR10961:SF15">
    <property type="entry name" value="FAD DEPENDENT OXIDOREDUCTASE DOMAIN-CONTAINING PROTEIN"/>
    <property type="match status" value="1"/>
</dbReference>
<dbReference type="PANTHER" id="PTHR10961">
    <property type="entry name" value="PEROXISOMAL SARCOSINE OXIDASE"/>
    <property type="match status" value="1"/>
</dbReference>
<reference evidence="8" key="1">
    <citation type="journal article" date="2015" name="Genome Announc.">
        <title>Draft whole-genome sequence of the biocontrol agent Trichoderma harzianum T6776.</title>
        <authorList>
            <person name="Baroncelli R."/>
            <person name="Piaggeschi G."/>
            <person name="Fiorini L."/>
            <person name="Bertolini E."/>
            <person name="Zapparata A."/>
            <person name="Pe M.E."/>
            <person name="Sarrocco S."/>
            <person name="Vannacci G."/>
        </authorList>
    </citation>
    <scope>NUCLEOTIDE SEQUENCE [LARGE SCALE GENOMIC DNA]</scope>
    <source>
        <strain evidence="8">T6776</strain>
    </source>
</reference>
<proteinExistence type="inferred from homology"/>
<comment type="cofactor">
    <cofactor evidence="1">
        <name>FAD</name>
        <dbReference type="ChEBI" id="CHEBI:57692"/>
    </cofactor>
</comment>
<keyword evidence="5" id="KW-0560">Oxidoreductase</keyword>
<dbReference type="Gene3D" id="3.50.50.60">
    <property type="entry name" value="FAD/NAD(P)-binding domain"/>
    <property type="match status" value="1"/>
</dbReference>
<keyword evidence="4" id="KW-0274">FAD</keyword>
<comment type="similarity">
    <text evidence="2">Belongs to the MSOX/MTOX family.</text>
</comment>
<dbReference type="Proteomes" id="UP000034112">
    <property type="component" value="Unassembled WGS sequence"/>
</dbReference>
<comment type="caution">
    <text evidence="7">The sequence shown here is derived from an EMBL/GenBank/DDBJ whole genome shotgun (WGS) entry which is preliminary data.</text>
</comment>
<dbReference type="InterPro" id="IPR036188">
    <property type="entry name" value="FAD/NAD-bd_sf"/>
</dbReference>
<name>A0A0G0A368_TRIHA</name>
<dbReference type="GO" id="GO:0008115">
    <property type="term" value="F:sarcosine oxidase activity"/>
    <property type="evidence" value="ECO:0007669"/>
    <property type="project" value="TreeGrafter"/>
</dbReference>
<dbReference type="InterPro" id="IPR006076">
    <property type="entry name" value="FAD-dep_OxRdtase"/>
</dbReference>